<feature type="transmembrane region" description="Helical" evidence="3">
    <location>
        <begin position="104"/>
        <end position="126"/>
    </location>
</feature>
<dbReference type="EMBL" id="OV696695">
    <property type="protein sequence ID" value="CAH1238529.1"/>
    <property type="molecule type" value="Genomic_DNA"/>
</dbReference>
<evidence type="ECO:0000313" key="5">
    <source>
        <dbReference type="EMBL" id="CAH1238529.1"/>
    </source>
</evidence>
<dbReference type="Proteomes" id="UP000838412">
    <property type="component" value="Chromosome 10"/>
</dbReference>
<keyword evidence="2" id="KW-1015">Disulfide bond</keyword>
<name>A0A8J9WFN2_BRALA</name>
<dbReference type="GO" id="GO:0030246">
    <property type="term" value="F:carbohydrate binding"/>
    <property type="evidence" value="ECO:0007669"/>
    <property type="project" value="UniProtKB-KW"/>
</dbReference>
<dbReference type="InterPro" id="IPR016186">
    <property type="entry name" value="C-type_lectin-like/link_sf"/>
</dbReference>
<dbReference type="Gene3D" id="3.10.100.10">
    <property type="entry name" value="Mannose-Binding Protein A, subunit A"/>
    <property type="match status" value="1"/>
</dbReference>
<dbReference type="PROSITE" id="PS50041">
    <property type="entry name" value="C_TYPE_LECTIN_2"/>
    <property type="match status" value="1"/>
</dbReference>
<protein>
    <submittedName>
        <fullName evidence="5">CD209 protein</fullName>
    </submittedName>
</protein>
<evidence type="ECO:0000256" key="2">
    <source>
        <dbReference type="ARBA" id="ARBA00023157"/>
    </source>
</evidence>
<proteinExistence type="predicted"/>
<feature type="domain" description="C-type lectin" evidence="4">
    <location>
        <begin position="206"/>
        <end position="322"/>
    </location>
</feature>
<dbReference type="InterPro" id="IPR051663">
    <property type="entry name" value="CLec_Tetranectin-domain"/>
</dbReference>
<keyword evidence="6" id="KW-1185">Reference proteome</keyword>
<keyword evidence="3" id="KW-1133">Transmembrane helix</keyword>
<dbReference type="PROSITE" id="PS00615">
    <property type="entry name" value="C_TYPE_LECTIN_1"/>
    <property type="match status" value="1"/>
</dbReference>
<sequence>MAENVYKESCNVYETCNDDGDYQEACTISPSKVSATTLAPDVNCTTETANISTEILGPPGLSGSNDKRKVAGPESVFSDGYIPGVGMRSTNQPQVWTGAMLKTLPVMTIVLNLCLLGTVIFLAVTVSELKLSVDQLDHKTAMDLSDLKFSVSQLNLESTMTTAYLLNVSVWIQQIVGKSEPGRTEEEKSGETRLHKLDCPYGYKKYREVCYKVFDIEKTFSESAATCLADGGTLAMPRDTGINTFLFSLIKAVDTSKNFWFGLDDKKQEGEWEWADGTALGTGYSAWREGQPDQFGDQDCAMYRWDEWADGDCRWKKRFICQVIL</sequence>
<evidence type="ECO:0000259" key="4">
    <source>
        <dbReference type="PROSITE" id="PS50041"/>
    </source>
</evidence>
<accession>A0A8J9WFN2</accession>
<evidence type="ECO:0000313" key="6">
    <source>
        <dbReference type="Proteomes" id="UP000838412"/>
    </source>
</evidence>
<dbReference type="CDD" id="cd00037">
    <property type="entry name" value="CLECT"/>
    <property type="match status" value="1"/>
</dbReference>
<keyword evidence="1" id="KW-0430">Lectin</keyword>
<dbReference type="Pfam" id="PF00059">
    <property type="entry name" value="Lectin_C"/>
    <property type="match status" value="1"/>
</dbReference>
<gene>
    <name evidence="5" type="primary">CD209</name>
    <name evidence="5" type="ORF">BLAG_LOCUS3100</name>
</gene>
<dbReference type="InterPro" id="IPR018378">
    <property type="entry name" value="C-type_lectin_CS"/>
</dbReference>
<dbReference type="InterPro" id="IPR016187">
    <property type="entry name" value="CTDL_fold"/>
</dbReference>
<keyword evidence="3" id="KW-0812">Transmembrane</keyword>
<dbReference type="SUPFAM" id="SSF56436">
    <property type="entry name" value="C-type lectin-like"/>
    <property type="match status" value="1"/>
</dbReference>
<reference evidence="5" key="1">
    <citation type="submission" date="2022-01" db="EMBL/GenBank/DDBJ databases">
        <authorList>
            <person name="Braso-Vives M."/>
        </authorList>
    </citation>
    <scope>NUCLEOTIDE SEQUENCE</scope>
</reference>
<dbReference type="SMART" id="SM00034">
    <property type="entry name" value="CLECT"/>
    <property type="match status" value="1"/>
</dbReference>
<dbReference type="PANTHER" id="PTHR22799:SF6">
    <property type="entry name" value="C-TYPE LECTIN DOMAIN FAMILY 4 MEMBER M-LIKE"/>
    <property type="match status" value="1"/>
</dbReference>
<organism evidence="5 6">
    <name type="scientific">Branchiostoma lanceolatum</name>
    <name type="common">Common lancelet</name>
    <name type="synonym">Amphioxus lanceolatum</name>
    <dbReference type="NCBI Taxonomy" id="7740"/>
    <lineage>
        <taxon>Eukaryota</taxon>
        <taxon>Metazoa</taxon>
        <taxon>Chordata</taxon>
        <taxon>Cephalochordata</taxon>
        <taxon>Leptocardii</taxon>
        <taxon>Amphioxiformes</taxon>
        <taxon>Branchiostomatidae</taxon>
        <taxon>Branchiostoma</taxon>
    </lineage>
</organism>
<dbReference type="InterPro" id="IPR001304">
    <property type="entry name" value="C-type_lectin-like"/>
</dbReference>
<evidence type="ECO:0000256" key="3">
    <source>
        <dbReference type="SAM" id="Phobius"/>
    </source>
</evidence>
<evidence type="ECO:0000256" key="1">
    <source>
        <dbReference type="ARBA" id="ARBA00022734"/>
    </source>
</evidence>
<dbReference type="OrthoDB" id="10032136at2759"/>
<dbReference type="AlphaFoldDB" id="A0A8J9WFN2"/>
<keyword evidence="3" id="KW-0472">Membrane</keyword>
<dbReference type="PANTHER" id="PTHR22799">
    <property type="entry name" value="TETRANECTIN-RELATED"/>
    <property type="match status" value="1"/>
</dbReference>